<organism evidence="10">
    <name type="scientific">Geoglobus ahangari</name>
    <dbReference type="NCBI Taxonomy" id="113653"/>
    <lineage>
        <taxon>Archaea</taxon>
        <taxon>Methanobacteriati</taxon>
        <taxon>Methanobacteriota</taxon>
        <taxon>Archaeoglobi</taxon>
        <taxon>Archaeoglobales</taxon>
        <taxon>Archaeoglobaceae</taxon>
        <taxon>Geoglobus</taxon>
    </lineage>
</organism>
<keyword evidence="3" id="KW-1003">Cell membrane</keyword>
<comment type="subcellular location">
    <subcellularLocation>
        <location evidence="1 7">Cell membrane</location>
        <topology evidence="1 7">Multi-pass membrane protein</topology>
    </subcellularLocation>
</comment>
<evidence type="ECO:0000313" key="9">
    <source>
        <dbReference type="EMBL" id="HGE66030.1"/>
    </source>
</evidence>
<dbReference type="EMBL" id="DTAK01000008">
    <property type="protein sequence ID" value="HGU58849.1"/>
    <property type="molecule type" value="Genomic_DNA"/>
</dbReference>
<keyword evidence="6 7" id="KW-0472">Membrane</keyword>
<evidence type="ECO:0000256" key="7">
    <source>
        <dbReference type="RuleBase" id="RU363032"/>
    </source>
</evidence>
<reference evidence="10" key="1">
    <citation type="journal article" date="2020" name="mSystems">
        <title>Genome- and Community-Level Interaction Insights into Carbon Utilization and Element Cycling Functions of Hydrothermarchaeota in Hydrothermal Sediment.</title>
        <authorList>
            <person name="Zhou Z."/>
            <person name="Liu Y."/>
            <person name="Xu W."/>
            <person name="Pan J."/>
            <person name="Luo Z.H."/>
            <person name="Li M."/>
        </authorList>
    </citation>
    <scope>NUCLEOTIDE SEQUENCE [LARGE SCALE GENOMIC DNA]</scope>
    <source>
        <strain evidence="10">SpSt-62</strain>
        <strain evidence="9">SpSt-97</strain>
    </source>
</reference>
<evidence type="ECO:0000256" key="3">
    <source>
        <dbReference type="ARBA" id="ARBA00022475"/>
    </source>
</evidence>
<dbReference type="PANTHER" id="PTHR30151:SF0">
    <property type="entry name" value="ABC TRANSPORTER PERMEASE PROTEIN MJ0413-RELATED"/>
    <property type="match status" value="1"/>
</dbReference>
<feature type="transmembrane region" description="Helical" evidence="7">
    <location>
        <begin position="55"/>
        <end position="78"/>
    </location>
</feature>
<dbReference type="CDD" id="cd06261">
    <property type="entry name" value="TM_PBP2"/>
    <property type="match status" value="1"/>
</dbReference>
<dbReference type="GO" id="GO:0055085">
    <property type="term" value="P:transmembrane transport"/>
    <property type="evidence" value="ECO:0007669"/>
    <property type="project" value="InterPro"/>
</dbReference>
<dbReference type="EMBL" id="DTPI01000020">
    <property type="protein sequence ID" value="HGE66030.1"/>
    <property type="molecule type" value="Genomic_DNA"/>
</dbReference>
<name>A0A7C4S4U0_9EURY</name>
<keyword evidence="2 7" id="KW-0813">Transport</keyword>
<evidence type="ECO:0000256" key="4">
    <source>
        <dbReference type="ARBA" id="ARBA00022692"/>
    </source>
</evidence>
<dbReference type="PANTHER" id="PTHR30151">
    <property type="entry name" value="ALKANE SULFONATE ABC TRANSPORTER-RELATED, MEMBRANE SUBUNIT"/>
    <property type="match status" value="1"/>
</dbReference>
<dbReference type="InterPro" id="IPR035906">
    <property type="entry name" value="MetI-like_sf"/>
</dbReference>
<evidence type="ECO:0000256" key="5">
    <source>
        <dbReference type="ARBA" id="ARBA00022989"/>
    </source>
</evidence>
<feature type="domain" description="ABC transmembrane type-1" evidence="8">
    <location>
        <begin position="51"/>
        <end position="237"/>
    </location>
</feature>
<evidence type="ECO:0000259" key="8">
    <source>
        <dbReference type="PROSITE" id="PS50928"/>
    </source>
</evidence>
<feature type="transmembrane region" description="Helical" evidence="7">
    <location>
        <begin position="85"/>
        <end position="109"/>
    </location>
</feature>
<keyword evidence="5 7" id="KW-1133">Transmembrane helix</keyword>
<evidence type="ECO:0000313" key="10">
    <source>
        <dbReference type="EMBL" id="HGU58849.1"/>
    </source>
</evidence>
<keyword evidence="4 7" id="KW-0812">Transmembrane</keyword>
<feature type="transmembrane region" description="Helical" evidence="7">
    <location>
        <begin position="121"/>
        <end position="140"/>
    </location>
</feature>
<feature type="transmembrane region" description="Helical" evidence="7">
    <location>
        <begin position="219"/>
        <end position="238"/>
    </location>
</feature>
<evidence type="ECO:0000256" key="2">
    <source>
        <dbReference type="ARBA" id="ARBA00022448"/>
    </source>
</evidence>
<gene>
    <name evidence="10" type="ORF">ENT89_01300</name>
    <name evidence="9" type="ORF">ENX77_02720</name>
</gene>
<comment type="caution">
    <text evidence="10">The sequence shown here is derived from an EMBL/GenBank/DDBJ whole genome shotgun (WGS) entry which is preliminary data.</text>
</comment>
<dbReference type="Pfam" id="PF00528">
    <property type="entry name" value="BPD_transp_1"/>
    <property type="match status" value="1"/>
</dbReference>
<dbReference type="GO" id="GO:0005886">
    <property type="term" value="C:plasma membrane"/>
    <property type="evidence" value="ECO:0007669"/>
    <property type="project" value="UniProtKB-SubCell"/>
</dbReference>
<dbReference type="AlphaFoldDB" id="A0A7C4S4U0"/>
<protein>
    <submittedName>
        <fullName evidence="10">ABC transporter permease</fullName>
    </submittedName>
</protein>
<comment type="similarity">
    <text evidence="7">Belongs to the binding-protein-dependent transport system permease family.</text>
</comment>
<evidence type="ECO:0000256" key="1">
    <source>
        <dbReference type="ARBA" id="ARBA00004651"/>
    </source>
</evidence>
<feature type="transmembrane region" description="Helical" evidence="7">
    <location>
        <begin position="186"/>
        <end position="207"/>
    </location>
</feature>
<evidence type="ECO:0000256" key="6">
    <source>
        <dbReference type="ARBA" id="ARBA00023136"/>
    </source>
</evidence>
<dbReference type="InterPro" id="IPR000515">
    <property type="entry name" value="MetI-like"/>
</dbReference>
<dbReference type="SUPFAM" id="SSF161098">
    <property type="entry name" value="MetI-like"/>
    <property type="match status" value="1"/>
</dbReference>
<dbReference type="PROSITE" id="PS50928">
    <property type="entry name" value="ABC_TM1"/>
    <property type="match status" value="1"/>
</dbReference>
<accession>A0A7C4S4U0</accession>
<dbReference type="Gene3D" id="1.10.3720.10">
    <property type="entry name" value="MetI-like"/>
    <property type="match status" value="1"/>
</dbReference>
<sequence length="248" mass="27984">MRILSLLISLALWYFISFFTEIPPPHEVFYKFLFLIIYEEPILGKTLIQHAEASLFRVLIASTVAFALAIPLGIFAGWSRNIREIIIPIVEVLRPIPPLAWIPLAYIIFAKLPNTVQVSQLYIVFVGAFFPCVVTVFDSARNVPEELIEMAKVYRANDWMVLRHIVLPHSLQGILTGIRVGLGVGWMSIIAAEMIASSVEGLGYFILTMYEVGGRSAEIVSGIAMIGLIGYIMNYIFIRLERVLIPWR</sequence>
<proteinExistence type="inferred from homology"/>